<dbReference type="RefSeq" id="WP_091051841.1">
    <property type="nucleotide sequence ID" value="NZ_FNGF01000005.1"/>
</dbReference>
<gene>
    <name evidence="1" type="ORF">SAMN05216298_3452</name>
</gene>
<keyword evidence="2" id="KW-1185">Reference proteome</keyword>
<protein>
    <submittedName>
        <fullName evidence="1">Uncharacterized protein</fullName>
    </submittedName>
</protein>
<dbReference type="EMBL" id="FNGF01000005">
    <property type="protein sequence ID" value="SDL33057.1"/>
    <property type="molecule type" value="Genomic_DNA"/>
</dbReference>
<dbReference type="AlphaFoldDB" id="A0A1G9J684"/>
<evidence type="ECO:0000313" key="2">
    <source>
        <dbReference type="Proteomes" id="UP000198662"/>
    </source>
</evidence>
<dbReference type="Proteomes" id="UP000198662">
    <property type="component" value="Unassembled WGS sequence"/>
</dbReference>
<evidence type="ECO:0000313" key="1">
    <source>
        <dbReference type="EMBL" id="SDL33057.1"/>
    </source>
</evidence>
<reference evidence="2" key="1">
    <citation type="submission" date="2016-10" db="EMBL/GenBank/DDBJ databases">
        <authorList>
            <person name="Varghese N."/>
            <person name="Submissions S."/>
        </authorList>
    </citation>
    <scope>NUCLEOTIDE SEQUENCE [LARGE SCALE GENOMIC DNA]</scope>
    <source>
        <strain evidence="2">CGMCC 4.3147</strain>
    </source>
</reference>
<dbReference type="STRING" id="380244.SAMN05216298_3452"/>
<accession>A0A1G9J684</accession>
<sequence>MTIGRHGAEPGGYPPDPELHGPGWAHLQVYSPWRDDSPVHASIVFKDRQTARTDLYQVLARDPESREPAEHLRSLIDNKAHDKSGLLLYYLNGGGLMWVWAYFPVAARASSVSTAREFMSGWREDMLSDELYRAIIDHEGVTVLDLAKWF</sequence>
<organism evidence="1 2">
    <name type="scientific">Glycomyces sambucus</name>
    <dbReference type="NCBI Taxonomy" id="380244"/>
    <lineage>
        <taxon>Bacteria</taxon>
        <taxon>Bacillati</taxon>
        <taxon>Actinomycetota</taxon>
        <taxon>Actinomycetes</taxon>
        <taxon>Glycomycetales</taxon>
        <taxon>Glycomycetaceae</taxon>
        <taxon>Glycomyces</taxon>
    </lineage>
</organism>
<proteinExistence type="predicted"/>
<name>A0A1G9J684_9ACTN</name>